<comment type="caution">
    <text evidence="2">The sequence shown here is derived from an EMBL/GenBank/DDBJ whole genome shotgun (WGS) entry which is preliminary data.</text>
</comment>
<dbReference type="PANTHER" id="PTHR43265:SF1">
    <property type="entry name" value="ESTERASE ESTD"/>
    <property type="match status" value="1"/>
</dbReference>
<keyword evidence="2" id="KW-0378">Hydrolase</keyword>
<dbReference type="InterPro" id="IPR022742">
    <property type="entry name" value="Hydrolase_4"/>
</dbReference>
<protein>
    <submittedName>
        <fullName evidence="2">Alpha/beta hydrolase</fullName>
    </submittedName>
</protein>
<dbReference type="EMBL" id="BMYU01000010">
    <property type="protein sequence ID" value="GGX51507.1"/>
    <property type="molecule type" value="Genomic_DNA"/>
</dbReference>
<dbReference type="PANTHER" id="PTHR43265">
    <property type="entry name" value="ESTERASE ESTD"/>
    <property type="match status" value="1"/>
</dbReference>
<sequence length="309" mass="32904">MLLVCCFAWLQAVQASETGASVQSGQMTLMGSLETPEGVEKPPVVLIIAGSGPTDRDGNSRMIPGKNNSLRMVAEALSAAGIASLRYDKRGVGASLQLQAGRDLQFDDYVGDAAAWIDWLQQSGKFSRIIVLGHSEGSLIAMLAAQRTKANAVISLCGPADNIADILQWQVSRALDREGSAAHQRFLEDLKNGKAGAEPPATVARIYPPSVRGFLRSAMAYTPSDEIRKLRVPVLTVGGTHDIQVTDEQVRKLAASHDGVRLVVIDGMNHVLKTTAAAPAVQISSYGDPSLPLASALMPQVLDFIRLLP</sequence>
<evidence type="ECO:0000259" key="1">
    <source>
        <dbReference type="Pfam" id="PF12146"/>
    </source>
</evidence>
<evidence type="ECO:0000313" key="2">
    <source>
        <dbReference type="EMBL" id="GGX51507.1"/>
    </source>
</evidence>
<dbReference type="RefSeq" id="WP_189358450.1">
    <property type="nucleotide sequence ID" value="NZ_BMYU01000010.1"/>
</dbReference>
<reference evidence="3" key="1">
    <citation type="journal article" date="2019" name="Int. J. Syst. Evol. Microbiol.">
        <title>The Global Catalogue of Microorganisms (GCM) 10K type strain sequencing project: providing services to taxonomists for standard genome sequencing and annotation.</title>
        <authorList>
            <consortium name="The Broad Institute Genomics Platform"/>
            <consortium name="The Broad Institute Genome Sequencing Center for Infectious Disease"/>
            <person name="Wu L."/>
            <person name="Ma J."/>
        </authorList>
    </citation>
    <scope>NUCLEOTIDE SEQUENCE [LARGE SCALE GENOMIC DNA]</scope>
    <source>
        <strain evidence="3">KCTC 23917</strain>
    </source>
</reference>
<dbReference type="InterPro" id="IPR053145">
    <property type="entry name" value="AB_hydrolase_Est10"/>
</dbReference>
<dbReference type="Gene3D" id="3.40.50.1820">
    <property type="entry name" value="alpha/beta hydrolase"/>
    <property type="match status" value="1"/>
</dbReference>
<organism evidence="2 3">
    <name type="scientific">Undibacterium squillarum</name>
    <dbReference type="NCBI Taxonomy" id="1131567"/>
    <lineage>
        <taxon>Bacteria</taxon>
        <taxon>Pseudomonadati</taxon>
        <taxon>Pseudomonadota</taxon>
        <taxon>Betaproteobacteria</taxon>
        <taxon>Burkholderiales</taxon>
        <taxon>Oxalobacteraceae</taxon>
        <taxon>Undibacterium</taxon>
    </lineage>
</organism>
<evidence type="ECO:0000313" key="3">
    <source>
        <dbReference type="Proteomes" id="UP000653343"/>
    </source>
</evidence>
<dbReference type="Proteomes" id="UP000653343">
    <property type="component" value="Unassembled WGS sequence"/>
</dbReference>
<accession>A0ABQ2Y1I6</accession>
<dbReference type="Pfam" id="PF12146">
    <property type="entry name" value="Hydrolase_4"/>
    <property type="match status" value="1"/>
</dbReference>
<feature type="domain" description="Serine aminopeptidase S33" evidence="1">
    <location>
        <begin position="72"/>
        <end position="272"/>
    </location>
</feature>
<dbReference type="GO" id="GO:0016787">
    <property type="term" value="F:hydrolase activity"/>
    <property type="evidence" value="ECO:0007669"/>
    <property type="project" value="UniProtKB-KW"/>
</dbReference>
<dbReference type="InterPro" id="IPR029058">
    <property type="entry name" value="AB_hydrolase_fold"/>
</dbReference>
<gene>
    <name evidence="2" type="ORF">GCM10010946_32850</name>
</gene>
<proteinExistence type="predicted"/>
<name>A0ABQ2Y1I6_9BURK</name>
<dbReference type="SUPFAM" id="SSF53474">
    <property type="entry name" value="alpha/beta-Hydrolases"/>
    <property type="match status" value="1"/>
</dbReference>
<keyword evidence="3" id="KW-1185">Reference proteome</keyword>